<proteinExistence type="predicted"/>
<accession>A0A4R2NYN9</accession>
<dbReference type="Pfam" id="PF05159">
    <property type="entry name" value="Capsule_synth"/>
    <property type="match status" value="1"/>
</dbReference>
<dbReference type="AlphaFoldDB" id="A0A4R2NYN9"/>
<comment type="caution">
    <text evidence="1">The sequence shown here is derived from an EMBL/GenBank/DDBJ whole genome shotgun (WGS) entry which is preliminary data.</text>
</comment>
<sequence>MIAWLAGWTRRKDAVFRAVAQAAGGGVRLPFIGLSFRGFPETAARADAALAVAKRQPRGRLGRALKRALIAAQYNWSRRYFTRHPDRLAVCWNGLTGSRRAFMQGARDAGAGRLYAELAPFPGRITLDPQGVNAQNSLPRDPGFYRAWAAEAPDRQGEGWRALGQNLTARASRRGDVGQGGGSLTGAGEFLFCPLQVPNDSQITLFSGWVGSVQGMIAALACHAHALPAGWHIRVKEHPSARTSLADALARAVADSGGRIVVDNATDSFAQLAASRGVLTINSSMGLQAFFHDKPVVVLGQAFFALPGLVTSAQSEQALAQVLTDPGALSFDSGLRAAFMTYLDRVYYPRVREHPDGSVTIDADRLAATLAAARR</sequence>
<gene>
    <name evidence="1" type="ORF">EV656_101309</name>
</gene>
<evidence type="ECO:0000313" key="2">
    <source>
        <dbReference type="Proteomes" id="UP000295733"/>
    </source>
</evidence>
<dbReference type="GO" id="GO:0015774">
    <property type="term" value="P:polysaccharide transport"/>
    <property type="evidence" value="ECO:0007669"/>
    <property type="project" value="InterPro"/>
</dbReference>
<name>A0A4R2NYN9_RHOAD</name>
<dbReference type="GO" id="GO:0000271">
    <property type="term" value="P:polysaccharide biosynthetic process"/>
    <property type="evidence" value="ECO:0007669"/>
    <property type="project" value="InterPro"/>
</dbReference>
<dbReference type="RefSeq" id="WP_132598739.1">
    <property type="nucleotide sequence ID" value="NZ_NRRP01000005.1"/>
</dbReference>
<organism evidence="1 2">
    <name type="scientific">Rhodovulum adriaticum</name>
    <name type="common">Rhodopseudomonas adriatica</name>
    <dbReference type="NCBI Taxonomy" id="35804"/>
    <lineage>
        <taxon>Bacteria</taxon>
        <taxon>Pseudomonadati</taxon>
        <taxon>Pseudomonadota</taxon>
        <taxon>Alphaproteobacteria</taxon>
        <taxon>Rhodobacterales</taxon>
        <taxon>Paracoccaceae</taxon>
        <taxon>Rhodovulum</taxon>
    </lineage>
</organism>
<dbReference type="InterPro" id="IPR007833">
    <property type="entry name" value="Capsule_polysaccharide_synth"/>
</dbReference>
<evidence type="ECO:0000313" key="1">
    <source>
        <dbReference type="EMBL" id="TCP27403.1"/>
    </source>
</evidence>
<keyword evidence="2" id="KW-1185">Reference proteome</keyword>
<dbReference type="EMBL" id="SLXL01000001">
    <property type="protein sequence ID" value="TCP27403.1"/>
    <property type="molecule type" value="Genomic_DNA"/>
</dbReference>
<reference evidence="1 2" key="1">
    <citation type="submission" date="2019-03" db="EMBL/GenBank/DDBJ databases">
        <title>Genomic Encyclopedia of Type Strains, Phase IV (KMG-IV): sequencing the most valuable type-strain genomes for metagenomic binning, comparative biology and taxonomic classification.</title>
        <authorList>
            <person name="Goeker M."/>
        </authorList>
    </citation>
    <scope>NUCLEOTIDE SEQUENCE [LARGE SCALE GENOMIC DNA]</scope>
    <source>
        <strain evidence="1 2">DSM 2781</strain>
    </source>
</reference>
<dbReference type="OrthoDB" id="9794206at2"/>
<protein>
    <submittedName>
        <fullName evidence="1">Capsular polysaccharide export protein</fullName>
    </submittedName>
</protein>
<dbReference type="Proteomes" id="UP000295733">
    <property type="component" value="Unassembled WGS sequence"/>
</dbReference>